<feature type="compositionally biased region" description="Basic and acidic residues" evidence="1">
    <location>
        <begin position="60"/>
        <end position="72"/>
    </location>
</feature>
<organism evidence="3 4">
    <name type="scientific">Paenibacillus forsythiae</name>
    <dbReference type="NCBI Taxonomy" id="365616"/>
    <lineage>
        <taxon>Bacteria</taxon>
        <taxon>Bacillati</taxon>
        <taxon>Bacillota</taxon>
        <taxon>Bacilli</taxon>
        <taxon>Bacillales</taxon>
        <taxon>Paenibacillaceae</taxon>
        <taxon>Paenibacillus</taxon>
    </lineage>
</organism>
<dbReference type="RefSeq" id="WP_025698022.1">
    <property type="nucleotide sequence ID" value="NZ_JAUSUY010000006.1"/>
</dbReference>
<feature type="transmembrane region" description="Helical" evidence="2">
    <location>
        <begin position="97"/>
        <end position="124"/>
    </location>
</feature>
<protein>
    <recommendedName>
        <fullName evidence="5">DUF4367 domain-containing protein</fullName>
    </recommendedName>
</protein>
<gene>
    <name evidence="3" type="ORF">J2Z22_001817</name>
</gene>
<evidence type="ECO:0000256" key="2">
    <source>
        <dbReference type="SAM" id="Phobius"/>
    </source>
</evidence>
<keyword evidence="2" id="KW-0472">Membrane</keyword>
<accession>A0ABU3H6E3</accession>
<feature type="compositionally biased region" description="Basic and acidic residues" evidence="1">
    <location>
        <begin position="39"/>
        <end position="49"/>
    </location>
</feature>
<dbReference type="Proteomes" id="UP001248709">
    <property type="component" value="Unassembled WGS sequence"/>
</dbReference>
<comment type="caution">
    <text evidence="3">The sequence shown here is derived from an EMBL/GenBank/DDBJ whole genome shotgun (WGS) entry which is preliminary data.</text>
</comment>
<sequence length="374" mass="40769">MTNYSADRDTNKPRTDEAWARFQETVAGEPINPKWMEWDQKAEAAKSEALEQEGELSGTDYRKAGEPGHTELHSPVSGSGGDRIRSRRPRMNRRRKWAIAAAGMALIATVLATPVGNTAMAAILNQFRMQSVTAVSESDLRGMFNSISESGIMNETINKFGSFSGSSGTVSGMIKPEQLKDKLGYAPLSGALSKGTSQLRVSASQEVTLNLNVDEINKVMMRLGATQLLPESVDGKPITLRIPEIVNYELSEGNTHWANLLQMNTPVLTVDPSIKVEEALEAIINFPLLPDSLKSSLKQSSILAGEIPVPVISSDNAEQITVKGTNVLVNRHEYGQDAAYDAVWVHDGQLFQLSGGNLYTSKEELVAKVQELIQ</sequence>
<feature type="region of interest" description="Disordered" evidence="1">
    <location>
        <begin position="39"/>
        <end position="91"/>
    </location>
</feature>
<name>A0ABU3H6E3_9BACL</name>
<evidence type="ECO:0000313" key="4">
    <source>
        <dbReference type="Proteomes" id="UP001248709"/>
    </source>
</evidence>
<reference evidence="3 4" key="1">
    <citation type="submission" date="2023-07" db="EMBL/GenBank/DDBJ databases">
        <title>Genomic Encyclopedia of Type Strains, Phase IV (KMG-IV): sequencing the most valuable type-strain genomes for metagenomic binning, comparative biology and taxonomic classification.</title>
        <authorList>
            <person name="Goeker M."/>
        </authorList>
    </citation>
    <scope>NUCLEOTIDE SEQUENCE [LARGE SCALE GENOMIC DNA]</scope>
    <source>
        <strain evidence="3 4">T98</strain>
    </source>
</reference>
<dbReference type="EMBL" id="JAUSUY010000006">
    <property type="protein sequence ID" value="MDT3426291.1"/>
    <property type="molecule type" value="Genomic_DNA"/>
</dbReference>
<keyword evidence="2" id="KW-1133">Transmembrane helix</keyword>
<evidence type="ECO:0008006" key="5">
    <source>
        <dbReference type="Google" id="ProtNLM"/>
    </source>
</evidence>
<proteinExistence type="predicted"/>
<keyword evidence="4" id="KW-1185">Reference proteome</keyword>
<keyword evidence="2" id="KW-0812">Transmembrane</keyword>
<evidence type="ECO:0000313" key="3">
    <source>
        <dbReference type="EMBL" id="MDT3426291.1"/>
    </source>
</evidence>
<evidence type="ECO:0000256" key="1">
    <source>
        <dbReference type="SAM" id="MobiDB-lite"/>
    </source>
</evidence>